<dbReference type="RefSeq" id="YP_008004076.1">
    <property type="nucleotide sequence ID" value="NC_021248.1"/>
</dbReference>
<dbReference type="EMBL" id="HF679132">
    <property type="protein sequence ID" value="CCU55574.1"/>
    <property type="molecule type" value="Genomic_DNA"/>
</dbReference>
<dbReference type="Proteomes" id="UP000792220">
    <property type="component" value="Genome"/>
</dbReference>
<name>A0A916P139_CBEPV</name>
<dbReference type="RefSeq" id="YP_008004399.1">
    <property type="nucleotide sequence ID" value="NC_021248.1"/>
</dbReference>
<keyword evidence="3" id="KW-1185">Reference proteome</keyword>
<dbReference type="KEGG" id="vg:15613319"/>
<proteinExistence type="predicted"/>
<reference evidence="1" key="1">
    <citation type="journal article" date="2013" name="J. Virol.">
        <title>New Insights into the Evolution of Entomopoxvirinae from the Complete Genome Sequences of Four Entomopoxviruses Infecting Adoxophyes honmai, Choristoneura biennis, Choristoneura rosaceana, and Mythimna separata.</title>
        <authorList>
            <person name="Theze J."/>
            <person name="Takatsuka J."/>
            <person name="Li Z."/>
            <person name="Gallais J."/>
            <person name="Doucet D."/>
            <person name="Arif B."/>
            <person name="Nakai M."/>
            <person name="Herniou E.A."/>
        </authorList>
    </citation>
    <scope>NUCLEOTIDE SEQUENCE</scope>
</reference>
<evidence type="ECO:0000313" key="2">
    <source>
        <dbReference type="EMBL" id="CCU55897.1"/>
    </source>
</evidence>
<organism evidence="1 3">
    <name type="scientific">Choristoneura biennis entomopoxvirus</name>
    <name type="common">CbEPV</name>
    <dbReference type="NCBI Taxonomy" id="10288"/>
    <lineage>
        <taxon>Viruses</taxon>
        <taxon>Varidnaviria</taxon>
        <taxon>Bamfordvirae</taxon>
        <taxon>Nucleocytoviricota</taxon>
        <taxon>Pokkesviricetes</taxon>
        <taxon>Chitovirales</taxon>
        <taxon>Poxviridae</taxon>
        <taxon>Entomopoxvirinae</taxon>
        <taxon>Betaentomopoxvirus</taxon>
        <taxon>Betaentomopoxvirus cbiennis</taxon>
    </lineage>
</organism>
<accession>A0A916P139</accession>
<protein>
    <submittedName>
        <fullName evidence="1">Uncharacterized protein</fullName>
    </submittedName>
</protein>
<evidence type="ECO:0000313" key="1">
    <source>
        <dbReference type="EMBL" id="CCU55574.1"/>
    </source>
</evidence>
<dbReference type="GeneID" id="15612996"/>
<gene>
    <name evidence="1" type="ORF">CHBEV_006</name>
    <name evidence="2" type="ORF">CHBEV_329</name>
</gene>
<sequence>MCFIVIKYLNYVIITIKHIKINQMQGMHTMHTFVWDQILKFFIGVKNLI</sequence>
<dbReference type="KEGG" id="vg:15612996"/>
<evidence type="ECO:0000313" key="3">
    <source>
        <dbReference type="Proteomes" id="UP000792220"/>
    </source>
</evidence>
<dbReference type="EMBL" id="HF679132">
    <property type="protein sequence ID" value="CCU55897.1"/>
    <property type="molecule type" value="Genomic_DNA"/>
</dbReference>
<dbReference type="GeneID" id="15613319"/>
<organismHost>
    <name type="scientific">Choristoneura fumiferana</name>
    <name type="common">Spruce budworm moth</name>
    <name type="synonym">Archips fumiferana</name>
    <dbReference type="NCBI Taxonomy" id="7141"/>
</organismHost>